<feature type="transmembrane region" description="Helical" evidence="1">
    <location>
        <begin position="62"/>
        <end position="88"/>
    </location>
</feature>
<keyword evidence="3" id="KW-1185">Reference proteome</keyword>
<evidence type="ECO:0000313" key="2">
    <source>
        <dbReference type="EMBL" id="OQR80425.1"/>
    </source>
</evidence>
<accession>A0A1V9Y3Y4</accession>
<name>A0A1V9Y3Y4_9ACAR</name>
<organism evidence="2 3">
    <name type="scientific">Tropilaelaps mercedesae</name>
    <dbReference type="NCBI Taxonomy" id="418985"/>
    <lineage>
        <taxon>Eukaryota</taxon>
        <taxon>Metazoa</taxon>
        <taxon>Ecdysozoa</taxon>
        <taxon>Arthropoda</taxon>
        <taxon>Chelicerata</taxon>
        <taxon>Arachnida</taxon>
        <taxon>Acari</taxon>
        <taxon>Parasitiformes</taxon>
        <taxon>Mesostigmata</taxon>
        <taxon>Gamasina</taxon>
        <taxon>Dermanyssoidea</taxon>
        <taxon>Laelapidae</taxon>
        <taxon>Tropilaelaps</taxon>
    </lineage>
</organism>
<evidence type="ECO:0000313" key="3">
    <source>
        <dbReference type="Proteomes" id="UP000192247"/>
    </source>
</evidence>
<keyword evidence="1" id="KW-0472">Membrane</keyword>
<comment type="caution">
    <text evidence="2">The sequence shown here is derived from an EMBL/GenBank/DDBJ whole genome shotgun (WGS) entry which is preliminary data.</text>
</comment>
<proteinExistence type="predicted"/>
<keyword evidence="1" id="KW-1133">Transmembrane helix</keyword>
<reference evidence="2 3" key="1">
    <citation type="journal article" date="2017" name="Gigascience">
        <title>Draft genome of the honey bee ectoparasitic mite, Tropilaelaps mercedesae, is shaped by the parasitic life history.</title>
        <authorList>
            <person name="Dong X."/>
            <person name="Armstrong S.D."/>
            <person name="Xia D."/>
            <person name="Makepeace B.L."/>
            <person name="Darby A.C."/>
            <person name="Kadowaki T."/>
        </authorList>
    </citation>
    <scope>NUCLEOTIDE SEQUENCE [LARGE SCALE GENOMIC DNA]</scope>
    <source>
        <strain evidence="2">Wuxi-XJTLU</strain>
    </source>
</reference>
<dbReference type="Proteomes" id="UP000192247">
    <property type="component" value="Unassembled WGS sequence"/>
</dbReference>
<dbReference type="EMBL" id="MNPL01000013">
    <property type="protein sequence ID" value="OQR80425.1"/>
    <property type="molecule type" value="Genomic_DNA"/>
</dbReference>
<evidence type="ECO:0000256" key="1">
    <source>
        <dbReference type="SAM" id="Phobius"/>
    </source>
</evidence>
<protein>
    <submittedName>
        <fullName evidence="2">Uncharacterized protein</fullName>
    </submittedName>
</protein>
<keyword evidence="1" id="KW-0812">Transmembrane</keyword>
<dbReference type="InParanoid" id="A0A1V9Y3Y4"/>
<gene>
    <name evidence="2" type="ORF">BIW11_05060</name>
</gene>
<sequence>MDCVFLKDDTIVSGEFVTSQLKASLTYINEELLKNGRVTGEPIEVTSVKKLQFLELFTLAEILGAILLLLVIVGVALTAGSEAALGIVKFINQKIKKSEVVWSPVKLTEMTVRQGLAQQCMAVNQSENDEATLSHIVSETQLENSVTECGPVRPKTFKPIEEIMSC</sequence>
<dbReference type="AlphaFoldDB" id="A0A1V9Y3Y4"/>